<reference evidence="1" key="1">
    <citation type="submission" date="2020-06" db="EMBL/GenBank/DDBJ databases">
        <authorList>
            <person name="Li T."/>
            <person name="Hu X."/>
            <person name="Zhang T."/>
            <person name="Song X."/>
            <person name="Zhang H."/>
            <person name="Dai N."/>
            <person name="Sheng W."/>
            <person name="Hou X."/>
            <person name="Wei L."/>
        </authorList>
    </citation>
    <scope>NUCLEOTIDE SEQUENCE</scope>
    <source>
        <strain evidence="1">G02</strain>
        <tissue evidence="1">Leaf</tissue>
    </source>
</reference>
<evidence type="ECO:0000313" key="1">
    <source>
        <dbReference type="EMBL" id="KAL0387379.1"/>
    </source>
</evidence>
<gene>
    <name evidence="1" type="ORF">Sradi_2619700</name>
</gene>
<proteinExistence type="predicted"/>
<name>A0AAW2S5L1_SESRA</name>
<protein>
    <submittedName>
        <fullName evidence="1">Uncharacterized protein</fullName>
    </submittedName>
</protein>
<reference evidence="1" key="2">
    <citation type="journal article" date="2024" name="Plant">
        <title>Genomic evolution and insights into agronomic trait innovations of Sesamum species.</title>
        <authorList>
            <person name="Miao H."/>
            <person name="Wang L."/>
            <person name="Qu L."/>
            <person name="Liu H."/>
            <person name="Sun Y."/>
            <person name="Le M."/>
            <person name="Wang Q."/>
            <person name="Wei S."/>
            <person name="Zheng Y."/>
            <person name="Lin W."/>
            <person name="Duan Y."/>
            <person name="Cao H."/>
            <person name="Xiong S."/>
            <person name="Wang X."/>
            <person name="Wei L."/>
            <person name="Li C."/>
            <person name="Ma Q."/>
            <person name="Ju M."/>
            <person name="Zhao R."/>
            <person name="Li G."/>
            <person name="Mu C."/>
            <person name="Tian Q."/>
            <person name="Mei H."/>
            <person name="Zhang T."/>
            <person name="Gao T."/>
            <person name="Zhang H."/>
        </authorList>
    </citation>
    <scope>NUCLEOTIDE SEQUENCE</scope>
    <source>
        <strain evidence="1">G02</strain>
    </source>
</reference>
<dbReference type="AlphaFoldDB" id="A0AAW2S5L1"/>
<organism evidence="1">
    <name type="scientific">Sesamum radiatum</name>
    <name type="common">Black benniseed</name>
    <dbReference type="NCBI Taxonomy" id="300843"/>
    <lineage>
        <taxon>Eukaryota</taxon>
        <taxon>Viridiplantae</taxon>
        <taxon>Streptophyta</taxon>
        <taxon>Embryophyta</taxon>
        <taxon>Tracheophyta</taxon>
        <taxon>Spermatophyta</taxon>
        <taxon>Magnoliopsida</taxon>
        <taxon>eudicotyledons</taxon>
        <taxon>Gunneridae</taxon>
        <taxon>Pentapetalae</taxon>
        <taxon>asterids</taxon>
        <taxon>lamiids</taxon>
        <taxon>Lamiales</taxon>
        <taxon>Pedaliaceae</taxon>
        <taxon>Sesamum</taxon>
    </lineage>
</organism>
<dbReference type="EMBL" id="JACGWJ010000011">
    <property type="protein sequence ID" value="KAL0387379.1"/>
    <property type="molecule type" value="Genomic_DNA"/>
</dbReference>
<sequence length="155" mass="17580">MYSYRDRDYDRERDYDKFMTEIVEEVVIEMEKEIEKEKETETGIAQEMKKIMVAKEIGRGKEKGKAGNEKDEIGSVGGGEAIQGAEVEVEIARTGMVMTVAKGLVAVLVLKGVGGGLRMHEPSRERRKRRQIKMTEQIIRILRLQNKIGSGHLLD</sequence>
<comment type="caution">
    <text evidence="1">The sequence shown here is derived from an EMBL/GenBank/DDBJ whole genome shotgun (WGS) entry which is preliminary data.</text>
</comment>
<accession>A0AAW2S5L1</accession>